<dbReference type="PANTHER" id="PTHR36925">
    <property type="entry name" value="COBALT-PRECORRIN-6A REDUCTASE"/>
    <property type="match status" value="1"/>
</dbReference>
<reference evidence="4" key="1">
    <citation type="submission" date="2022-12" db="EMBL/GenBank/DDBJ databases">
        <title>Paracoccus onchidii sp. nov., isolated from a marine invertebrate from the South China Sea.</title>
        <authorList>
            <person name="Xu S."/>
            <person name="Liu Z."/>
            <person name="Xu Y."/>
        </authorList>
    </citation>
    <scope>NUCLEOTIDE SEQUENCE</scope>
    <source>
        <strain evidence="4">Z330</strain>
    </source>
</reference>
<accession>A0ABT4ZCQ4</accession>
<keyword evidence="3 4" id="KW-0560">Oxidoreductase</keyword>
<proteinExistence type="predicted"/>
<dbReference type="GO" id="GO:0016491">
    <property type="term" value="F:oxidoreductase activity"/>
    <property type="evidence" value="ECO:0007669"/>
    <property type="project" value="UniProtKB-KW"/>
</dbReference>
<comment type="caution">
    <text evidence="4">The sequence shown here is derived from an EMBL/GenBank/DDBJ whole genome shotgun (WGS) entry which is preliminary data.</text>
</comment>
<dbReference type="Pfam" id="PF02571">
    <property type="entry name" value="CbiJ"/>
    <property type="match status" value="1"/>
</dbReference>
<gene>
    <name evidence="4" type="ORF">PAF17_06425</name>
</gene>
<evidence type="ECO:0000256" key="2">
    <source>
        <dbReference type="ARBA" id="ARBA00022573"/>
    </source>
</evidence>
<evidence type="ECO:0000313" key="5">
    <source>
        <dbReference type="Proteomes" id="UP001165641"/>
    </source>
</evidence>
<keyword evidence="2" id="KW-0169">Cobalamin biosynthesis</keyword>
<keyword evidence="5" id="KW-1185">Reference proteome</keyword>
<dbReference type="PROSITE" id="PS51014">
    <property type="entry name" value="COBK_CBIJ"/>
    <property type="match status" value="1"/>
</dbReference>
<dbReference type="Proteomes" id="UP001165641">
    <property type="component" value="Unassembled WGS sequence"/>
</dbReference>
<evidence type="ECO:0000313" key="4">
    <source>
        <dbReference type="EMBL" id="MDB6177141.1"/>
    </source>
</evidence>
<evidence type="ECO:0000256" key="3">
    <source>
        <dbReference type="ARBA" id="ARBA00023002"/>
    </source>
</evidence>
<organism evidence="4 5">
    <name type="scientific">Paracoccus onchidii</name>
    <dbReference type="NCBI Taxonomy" id="3017813"/>
    <lineage>
        <taxon>Bacteria</taxon>
        <taxon>Pseudomonadati</taxon>
        <taxon>Pseudomonadota</taxon>
        <taxon>Alphaproteobacteria</taxon>
        <taxon>Rhodobacterales</taxon>
        <taxon>Paracoccaceae</taxon>
        <taxon>Paracoccus</taxon>
    </lineage>
</organism>
<dbReference type="PANTHER" id="PTHR36925:SF1">
    <property type="entry name" value="COBALT-PRECORRIN-6A REDUCTASE"/>
    <property type="match status" value="1"/>
</dbReference>
<comment type="pathway">
    <text evidence="1">Cofactor biosynthesis; adenosylcobalamin biosynthesis.</text>
</comment>
<dbReference type="InterPro" id="IPR003723">
    <property type="entry name" value="Precorrin-6x_reduct"/>
</dbReference>
<dbReference type="EC" id="1.3.1.106" evidence="4"/>
<dbReference type="NCBIfam" id="TIGR00715">
    <property type="entry name" value="precor6x_red"/>
    <property type="match status" value="1"/>
</dbReference>
<dbReference type="EMBL" id="JAQBIE010000007">
    <property type="protein sequence ID" value="MDB6177141.1"/>
    <property type="molecule type" value="Genomic_DNA"/>
</dbReference>
<protein>
    <submittedName>
        <fullName evidence="4">Cobalt-precorrin-6A reductase</fullName>
        <ecNumber evidence="4">1.3.1.106</ecNumber>
    </submittedName>
</protein>
<dbReference type="NCBIfam" id="NF005968">
    <property type="entry name" value="PRK08057.1-2"/>
    <property type="match status" value="1"/>
</dbReference>
<dbReference type="RefSeq" id="WP_271888268.1">
    <property type="nucleotide sequence ID" value="NZ_JAQBIE010000007.1"/>
</dbReference>
<evidence type="ECO:0000256" key="1">
    <source>
        <dbReference type="ARBA" id="ARBA00004953"/>
    </source>
</evidence>
<sequence>MTRILLLGGTTEASHLARLLADAGIDAIFSYAGRTHVPRTQPLQQRIGGFGGADGLAAYIGQHGISHVVDATHPFAANISLNAIRACTERATPLLALQRPPWQAEAQDKWLNVADYRGAAAALPDGGARVFLAIGRQNLDPFAEKANRYLLRLVDRPEHELPLADAHAVIARGPFSVDDDLALMARFRVTHLVAKNAGGMAARAKLLAARRLAVPVVMIERPRMPQRQIVDRAEEVLDWLHHPASARRGV</sequence>
<name>A0ABT4ZCQ4_9RHOB</name>